<evidence type="ECO:0000313" key="4">
    <source>
        <dbReference type="Proteomes" id="UP000076722"/>
    </source>
</evidence>
<dbReference type="InterPro" id="IPR041078">
    <property type="entry name" value="Plavaka"/>
</dbReference>
<dbReference type="EMBL" id="KV419402">
    <property type="protein sequence ID" value="KZS95108.1"/>
    <property type="molecule type" value="Genomic_DNA"/>
</dbReference>
<reference evidence="3 4" key="1">
    <citation type="journal article" date="2016" name="Mol. Biol. Evol.">
        <title>Comparative Genomics of Early-Diverging Mushroom-Forming Fungi Provides Insights into the Origins of Lignocellulose Decay Capabilities.</title>
        <authorList>
            <person name="Nagy L.G."/>
            <person name="Riley R."/>
            <person name="Tritt A."/>
            <person name="Adam C."/>
            <person name="Daum C."/>
            <person name="Floudas D."/>
            <person name="Sun H."/>
            <person name="Yadav J.S."/>
            <person name="Pangilinan J."/>
            <person name="Larsson K.H."/>
            <person name="Matsuura K."/>
            <person name="Barry K."/>
            <person name="Labutti K."/>
            <person name="Kuo R."/>
            <person name="Ohm R.A."/>
            <person name="Bhattacharya S.S."/>
            <person name="Shirouzu T."/>
            <person name="Yoshinaga Y."/>
            <person name="Martin F.M."/>
            <person name="Grigoriev I.V."/>
            <person name="Hibbett D.S."/>
        </authorList>
    </citation>
    <scope>NUCLEOTIDE SEQUENCE [LARGE SCALE GENOMIC DNA]</scope>
    <source>
        <strain evidence="3 4">HHB9708</strain>
    </source>
</reference>
<dbReference type="Proteomes" id="UP000076722">
    <property type="component" value="Unassembled WGS sequence"/>
</dbReference>
<evidence type="ECO:0000256" key="1">
    <source>
        <dbReference type="SAM" id="MobiDB-lite"/>
    </source>
</evidence>
<feature type="domain" description="DUF6830" evidence="2">
    <location>
        <begin position="662"/>
        <end position="829"/>
    </location>
</feature>
<dbReference type="Pfam" id="PF20722">
    <property type="entry name" value="DUF6830"/>
    <property type="match status" value="1"/>
</dbReference>
<keyword evidence="4" id="KW-1185">Reference proteome</keyword>
<protein>
    <recommendedName>
        <fullName evidence="2">DUF6830 domain-containing protein</fullName>
    </recommendedName>
</protein>
<dbReference type="AlphaFoldDB" id="A0A164WJS4"/>
<feature type="region of interest" description="Disordered" evidence="1">
    <location>
        <begin position="1"/>
        <end position="61"/>
    </location>
</feature>
<accession>A0A164WJS4</accession>
<organism evidence="3 4">
    <name type="scientific">Sistotremastrum niveocremeum HHB9708</name>
    <dbReference type="NCBI Taxonomy" id="1314777"/>
    <lineage>
        <taxon>Eukaryota</taxon>
        <taxon>Fungi</taxon>
        <taxon>Dikarya</taxon>
        <taxon>Basidiomycota</taxon>
        <taxon>Agaricomycotina</taxon>
        <taxon>Agaricomycetes</taxon>
        <taxon>Sistotremastrales</taxon>
        <taxon>Sistotremastraceae</taxon>
        <taxon>Sertulicium</taxon>
        <taxon>Sertulicium niveocremeum</taxon>
    </lineage>
</organism>
<evidence type="ECO:0000259" key="2">
    <source>
        <dbReference type="Pfam" id="PF20722"/>
    </source>
</evidence>
<dbReference type="OrthoDB" id="3232986at2759"/>
<sequence length="951" mass="108465">MDVDPPISNVNVGREQLQIPQHNPHPSPQHYSNSPGISPHVSPTPDTPRSSTPIPLPPVPKPVYKNARGNYVEEYPGAGAIVGVDGETFQHRFENDETEKDRETNPYYPFKSEKEAELALLLDELELSAGAIDRILELEIVKDASLSFKTAEKMKELLAKLPPGPQWSWQVLEFPEFPTKEPIIVYYRDGLECLEALIADPQFASDLDVVPRKEYTDEKCTERVYSEYMTSDLAWETQQHLPPGAALAGVILSSDKTKLSQGTGNACAHPLTISTAAIKAGGRNALSTHAFMLAAFIPIPEFLDPKRKNCSTLEKRILHATYDLVSSRLKVAAKDGHEMTNALGEIRRYHTPLVSVMAVEDIGIDPNDIDAFAAACEPFHLNGVSQPFWRDWAFSDPYHFLTSDALHGLHKQFLDHDFKWAIQALGAEEMDFRYILIQPRIGVRHFNNGVCGLKQCTGREQRELQKSLVALIDADVPDEFVRAIRALMEFRYRSQSEFITDSDLKKLKSALDEFHQYKQVMITQGYRKSKVETREIGWGIPKLERLHYLMESVRMSGAPYQWSTDRTESAHIELVKRPYRRTNRRDYFAQICRILDRTERRRGFNTYIQLHHARIARRTKSRVAPPLRRRRSSTCLVAQVDEGALDLGELSDLEDAGRKITDYFADATRAGDMRTQLVFHTGRAPKIPFSLSTPYTAYHFKYEPDVRQLTVEEAATRFRLPDLYTALQEYYAPPSARSKKWIVGGSRPAFDPNNRLPFTHIKVWYTVRIQNYDVNGRLLPASTLQAVERLSRIKMPKGRFDTCLITNSRKHSRSWDENSTDYLTGHFVAQVRLLFRPVFPNASKDPQLRPHLAYVQRFDVVPQVQADKSVSPAPNILTNMYVLTRAERSDRSRLGGVVDIRNIRMPAELIPRFGTAAERTLNVNTAMERSIQFYLNKFSSKDLFFRLEMAA</sequence>
<name>A0A164WJS4_9AGAM</name>
<dbReference type="InterPro" id="IPR049233">
    <property type="entry name" value="DUF6830"/>
</dbReference>
<proteinExistence type="predicted"/>
<gene>
    <name evidence="3" type="ORF">SISNIDRAFT_408960</name>
</gene>
<dbReference type="Pfam" id="PF18759">
    <property type="entry name" value="Plavaka"/>
    <property type="match status" value="2"/>
</dbReference>
<feature type="compositionally biased region" description="Low complexity" evidence="1">
    <location>
        <begin position="43"/>
        <end position="53"/>
    </location>
</feature>
<evidence type="ECO:0000313" key="3">
    <source>
        <dbReference type="EMBL" id="KZS95108.1"/>
    </source>
</evidence>